<dbReference type="Pfam" id="PF01966">
    <property type="entry name" value="HD"/>
    <property type="match status" value="1"/>
</dbReference>
<dbReference type="InterPro" id="IPR003607">
    <property type="entry name" value="HD/PDEase_dom"/>
</dbReference>
<proteinExistence type="predicted"/>
<feature type="transmembrane region" description="Helical" evidence="2">
    <location>
        <begin position="516"/>
        <end position="537"/>
    </location>
</feature>
<keyword evidence="2" id="KW-1133">Transmembrane helix</keyword>
<dbReference type="Proteomes" id="UP000001784">
    <property type="component" value="Chromosome"/>
</dbReference>
<dbReference type="PANTHER" id="PTHR36442">
    <property type="entry name" value="CYCLIC-DI-AMP PHOSPHODIESTERASE PGPH"/>
    <property type="match status" value="1"/>
</dbReference>
<dbReference type="KEGG" id="sfu:Sfum_2164"/>
<dbReference type="InterPro" id="IPR006674">
    <property type="entry name" value="HD_domain"/>
</dbReference>
<dbReference type="InParanoid" id="A0LK94"/>
<evidence type="ECO:0000259" key="3">
    <source>
        <dbReference type="SMART" id="SM00471"/>
    </source>
</evidence>
<dbReference type="Pfam" id="PF07698">
    <property type="entry name" value="7TM-7TMR_HD"/>
    <property type="match status" value="1"/>
</dbReference>
<dbReference type="NCBIfam" id="TIGR00277">
    <property type="entry name" value="HDIG"/>
    <property type="match status" value="1"/>
</dbReference>
<dbReference type="InterPro" id="IPR011624">
    <property type="entry name" value="Metal-dep_PHydrolase_7TM_extra"/>
</dbReference>
<dbReference type="Gene3D" id="1.10.3210.10">
    <property type="entry name" value="Hypothetical protein af1432"/>
    <property type="match status" value="1"/>
</dbReference>
<dbReference type="AlphaFoldDB" id="A0LK94"/>
<dbReference type="Pfam" id="PF07697">
    <property type="entry name" value="7TMR-HDED"/>
    <property type="match status" value="1"/>
</dbReference>
<organism evidence="4 5">
    <name type="scientific">Syntrophobacter fumaroxidans (strain DSM 10017 / MPOB)</name>
    <dbReference type="NCBI Taxonomy" id="335543"/>
    <lineage>
        <taxon>Bacteria</taxon>
        <taxon>Pseudomonadati</taxon>
        <taxon>Thermodesulfobacteriota</taxon>
        <taxon>Syntrophobacteria</taxon>
        <taxon>Syntrophobacterales</taxon>
        <taxon>Syntrophobacteraceae</taxon>
        <taxon>Syntrophobacter</taxon>
    </lineage>
</organism>
<dbReference type="GO" id="GO:0016787">
    <property type="term" value="F:hydrolase activity"/>
    <property type="evidence" value="ECO:0007669"/>
    <property type="project" value="UniProtKB-KW"/>
</dbReference>
<protein>
    <submittedName>
        <fullName evidence="4">Metal dependent phosphohydrolase</fullName>
    </submittedName>
</protein>
<name>A0LK94_SYNFM</name>
<evidence type="ECO:0000313" key="5">
    <source>
        <dbReference type="Proteomes" id="UP000001784"/>
    </source>
</evidence>
<evidence type="ECO:0000256" key="2">
    <source>
        <dbReference type="SAM" id="Phobius"/>
    </source>
</evidence>
<gene>
    <name evidence="4" type="ordered locus">Sfum_2164</name>
</gene>
<sequence length="829" mass="92878">MDKDKREPEKSKGRPRTTLIRRFLPFCREEIYCRKVLILVAVSAIIAVLVTPSFTSDSPPFRLGDIADRNVKAKRDFFVEDEAATGKQREEAVRRSPIIYDLDENIAASTFERVGSAFHAMREFLSEDRYPFPRLEMPRESAFGSGLGSGDASALPVSETAQQTLRRKKDFENILGLQISSEVFSSFLEKGFGKDLQDRLVQLLKTSFEQGIVSGKAWMNRDAAESVVIRKAGTSEEHLVHPPYSYPDLEEARKLMVMQALDQGHDIKEMIAFTSLATQLLQSNLHFNFEETESRRERAYIQVKPVLIKVMKNEMLVREGQRVGQDEILKLKAHQSAGTERHWLLVFVSLFLFCVLCIWVVVHVARQHLPYFRMEYQDLLFLAILLILLMSLGRVTMSVAGLIGDASANLTANAFIYAIPLSAGAMMACIFFGVTVSLIFSLVLTLFAGMLFGKDFGLFFYFMIGSFVAAHGVSPCRNRMIPIKAGLLVGCANVVLILLSAYLQDQWIFLRVLTNAFFGFCGGIFAGILVTGLTPLVEMAFSYTTDIKLLELATMDQPLLRELMVEAPGTYHHSIIVGNMVEAAAKSIGANSLMAKVAAYYHDIGKIKKPLYFIENQFECENRHEKLAPSMSSLILISHVKEGAEMARQSRLGKDIIDIISQHHGKSFISFFYNKAMEAREKSRTSKGALLPPINMDDYRYPGPKPQTKEAGLVMLADVVEAACRSLSEPTPARIQGLVHRLINNIFSDGQLDECELTLKDLHQIAKHFNQILATIHHKRIEYPGVSASEGKGRADAVDPNQREAKPDRDKQAANKERGKPDLKRLGIH</sequence>
<keyword evidence="2" id="KW-0812">Transmembrane</keyword>
<dbReference type="RefSeq" id="WP_011699015.1">
    <property type="nucleotide sequence ID" value="NC_008554.1"/>
</dbReference>
<feature type="compositionally biased region" description="Basic and acidic residues" evidence="1">
    <location>
        <begin position="791"/>
        <end position="829"/>
    </location>
</feature>
<dbReference type="InterPro" id="IPR052722">
    <property type="entry name" value="PgpH_phosphodiesterase"/>
</dbReference>
<evidence type="ECO:0000256" key="1">
    <source>
        <dbReference type="SAM" id="MobiDB-lite"/>
    </source>
</evidence>
<dbReference type="SUPFAM" id="SSF109604">
    <property type="entry name" value="HD-domain/PDEase-like"/>
    <property type="match status" value="1"/>
</dbReference>
<dbReference type="STRING" id="335543.Sfum_2164"/>
<reference evidence="4 5" key="1">
    <citation type="submission" date="2006-10" db="EMBL/GenBank/DDBJ databases">
        <title>Complete sequence of Syntrophobacter fumaroxidans MPOB.</title>
        <authorList>
            <consortium name="US DOE Joint Genome Institute"/>
            <person name="Copeland A."/>
            <person name="Lucas S."/>
            <person name="Lapidus A."/>
            <person name="Barry K."/>
            <person name="Detter J.C."/>
            <person name="Glavina del Rio T."/>
            <person name="Hammon N."/>
            <person name="Israni S."/>
            <person name="Pitluck S."/>
            <person name="Goltsman E.G."/>
            <person name="Martinez M."/>
            <person name="Schmutz J."/>
            <person name="Larimer F."/>
            <person name="Land M."/>
            <person name="Hauser L."/>
            <person name="Kyrpides N."/>
            <person name="Kim E."/>
            <person name="Boone D.R."/>
            <person name="Brockman F."/>
            <person name="Culley D."/>
            <person name="Ferry J."/>
            <person name="Gunsalus R."/>
            <person name="McInerney M.J."/>
            <person name="Morrison M."/>
            <person name="Plugge C."/>
            <person name="Rohlin L."/>
            <person name="Scholten J."/>
            <person name="Sieber J."/>
            <person name="Stams A.J.M."/>
            <person name="Worm P."/>
            <person name="Henstra A.M."/>
            <person name="Richardson P."/>
        </authorList>
    </citation>
    <scope>NUCLEOTIDE SEQUENCE [LARGE SCALE GENOMIC DNA]</scope>
    <source>
        <strain evidence="5">DSM 10017 / MPOB</strain>
    </source>
</reference>
<accession>A0LK94</accession>
<dbReference type="CDD" id="cd00077">
    <property type="entry name" value="HDc"/>
    <property type="match status" value="1"/>
</dbReference>
<keyword evidence="2" id="KW-0472">Membrane</keyword>
<keyword evidence="5" id="KW-1185">Reference proteome</keyword>
<keyword evidence="4" id="KW-0378">Hydrolase</keyword>
<feature type="transmembrane region" description="Helical" evidence="2">
    <location>
        <begin position="343"/>
        <end position="364"/>
    </location>
</feature>
<feature type="region of interest" description="Disordered" evidence="1">
    <location>
        <begin position="787"/>
        <end position="829"/>
    </location>
</feature>
<dbReference type="HOGENOM" id="CLU_015767_1_2_7"/>
<dbReference type="InterPro" id="IPR011621">
    <property type="entry name" value="Metal-dep_PHydrolase_7TM_intra"/>
</dbReference>
<feature type="transmembrane region" description="Helical" evidence="2">
    <location>
        <begin position="485"/>
        <end position="504"/>
    </location>
</feature>
<feature type="transmembrane region" description="Helical" evidence="2">
    <location>
        <begin position="376"/>
        <end position="393"/>
    </location>
</feature>
<dbReference type="PANTHER" id="PTHR36442:SF1">
    <property type="entry name" value="CYCLIC-DI-AMP PHOSPHODIESTERASE PGPH"/>
    <property type="match status" value="1"/>
</dbReference>
<dbReference type="EMBL" id="CP000478">
    <property type="protein sequence ID" value="ABK17846.1"/>
    <property type="molecule type" value="Genomic_DNA"/>
</dbReference>
<dbReference type="OrthoDB" id="9806952at2"/>
<evidence type="ECO:0000313" key="4">
    <source>
        <dbReference type="EMBL" id="ABK17846.1"/>
    </source>
</evidence>
<feature type="transmembrane region" description="Helical" evidence="2">
    <location>
        <begin position="36"/>
        <end position="54"/>
    </location>
</feature>
<dbReference type="InterPro" id="IPR006675">
    <property type="entry name" value="HDIG_dom"/>
</dbReference>
<dbReference type="eggNOG" id="COG1480">
    <property type="taxonomic scope" value="Bacteria"/>
</dbReference>
<dbReference type="SMART" id="SM00471">
    <property type="entry name" value="HDc"/>
    <property type="match status" value="1"/>
</dbReference>
<feature type="domain" description="HD/PDEase" evidence="3">
    <location>
        <begin position="566"/>
        <end position="732"/>
    </location>
</feature>